<reference evidence="1" key="1">
    <citation type="submission" date="2020-10" db="EMBL/GenBank/DDBJ databases">
        <title>Bacterium isolated from coastal waters sediment.</title>
        <authorList>
            <person name="Chen R.-J."/>
            <person name="Lu D.-C."/>
            <person name="Zhu K.-L."/>
            <person name="Du Z.-J."/>
        </authorList>
    </citation>
    <scope>NUCLEOTIDE SEQUENCE</scope>
    <source>
        <strain evidence="1">N1Y112</strain>
    </source>
</reference>
<sequence>MTSLTDITGWLDQMIGNDLRSHSCDVFVVGSFVTQPKACNDFDVLVIVSEEYCRYITKCFRKIKKDFMGRFNIPLHYLIITEAEFNIENKVVANMLDKPHEKIF</sequence>
<dbReference type="EMBL" id="JADEYS010000033">
    <property type="protein sequence ID" value="MBE9399694.1"/>
    <property type="molecule type" value="Genomic_DNA"/>
</dbReference>
<protein>
    <submittedName>
        <fullName evidence="1">Uncharacterized protein</fullName>
    </submittedName>
</protein>
<accession>A0A8J7FHY8</accession>
<dbReference type="RefSeq" id="WP_193955387.1">
    <property type="nucleotide sequence ID" value="NZ_JADEYS010000033.1"/>
</dbReference>
<dbReference type="Proteomes" id="UP000640333">
    <property type="component" value="Unassembled WGS sequence"/>
</dbReference>
<organism evidence="1 2">
    <name type="scientific">Pontibacterium sinense</name>
    <dbReference type="NCBI Taxonomy" id="2781979"/>
    <lineage>
        <taxon>Bacteria</taxon>
        <taxon>Pseudomonadati</taxon>
        <taxon>Pseudomonadota</taxon>
        <taxon>Gammaproteobacteria</taxon>
        <taxon>Oceanospirillales</taxon>
        <taxon>Oceanospirillaceae</taxon>
        <taxon>Pontibacterium</taxon>
    </lineage>
</organism>
<evidence type="ECO:0000313" key="2">
    <source>
        <dbReference type="Proteomes" id="UP000640333"/>
    </source>
</evidence>
<gene>
    <name evidence="1" type="ORF">IOQ59_20715</name>
</gene>
<keyword evidence="2" id="KW-1185">Reference proteome</keyword>
<name>A0A8J7FHY8_9GAMM</name>
<evidence type="ECO:0000313" key="1">
    <source>
        <dbReference type="EMBL" id="MBE9399694.1"/>
    </source>
</evidence>
<proteinExistence type="predicted"/>
<dbReference type="AlphaFoldDB" id="A0A8J7FHY8"/>
<comment type="caution">
    <text evidence="1">The sequence shown here is derived from an EMBL/GenBank/DDBJ whole genome shotgun (WGS) entry which is preliminary data.</text>
</comment>